<dbReference type="InterPro" id="IPR018060">
    <property type="entry name" value="HTH_AraC"/>
</dbReference>
<proteinExistence type="predicted"/>
<dbReference type="InterPro" id="IPR018062">
    <property type="entry name" value="HTH_AraC-typ_CS"/>
</dbReference>
<dbReference type="PROSITE" id="PS01124">
    <property type="entry name" value="HTH_ARAC_FAMILY_2"/>
    <property type="match status" value="1"/>
</dbReference>
<dbReference type="SUPFAM" id="SSF46689">
    <property type="entry name" value="Homeodomain-like"/>
    <property type="match status" value="1"/>
</dbReference>
<organism evidence="6 7">
    <name type="scientific">Croceitalea marina</name>
    <dbReference type="NCBI Taxonomy" id="1775166"/>
    <lineage>
        <taxon>Bacteria</taxon>
        <taxon>Pseudomonadati</taxon>
        <taxon>Bacteroidota</taxon>
        <taxon>Flavobacteriia</taxon>
        <taxon>Flavobacteriales</taxon>
        <taxon>Flavobacteriaceae</taxon>
        <taxon>Croceitalea</taxon>
    </lineage>
</organism>
<comment type="caution">
    <text evidence="6">The sequence shown here is derived from an EMBL/GenBank/DDBJ whole genome shotgun (WGS) entry which is preliminary data.</text>
</comment>
<dbReference type="EMBL" id="JBHULB010000007">
    <property type="protein sequence ID" value="MFD2586409.1"/>
    <property type="molecule type" value="Genomic_DNA"/>
</dbReference>
<dbReference type="PRINTS" id="PR00032">
    <property type="entry name" value="HTHARAC"/>
</dbReference>
<evidence type="ECO:0000256" key="2">
    <source>
        <dbReference type="ARBA" id="ARBA00023125"/>
    </source>
</evidence>
<keyword evidence="3" id="KW-0804">Transcription</keyword>
<dbReference type="PANTHER" id="PTHR43280:SF2">
    <property type="entry name" value="HTH-TYPE TRANSCRIPTIONAL REGULATOR EXSA"/>
    <property type="match status" value="1"/>
</dbReference>
<evidence type="ECO:0000313" key="6">
    <source>
        <dbReference type="EMBL" id="MFD2586409.1"/>
    </source>
</evidence>
<evidence type="ECO:0000313" key="7">
    <source>
        <dbReference type="Proteomes" id="UP001597526"/>
    </source>
</evidence>
<reference evidence="7" key="1">
    <citation type="journal article" date="2019" name="Int. J. Syst. Evol. Microbiol.">
        <title>The Global Catalogue of Microorganisms (GCM) 10K type strain sequencing project: providing services to taxonomists for standard genome sequencing and annotation.</title>
        <authorList>
            <consortium name="The Broad Institute Genomics Platform"/>
            <consortium name="The Broad Institute Genome Sequencing Center for Infectious Disease"/>
            <person name="Wu L."/>
            <person name="Ma J."/>
        </authorList>
    </citation>
    <scope>NUCLEOTIDE SEQUENCE [LARGE SCALE GENOMIC DNA]</scope>
    <source>
        <strain evidence="7">KCTC 52368</strain>
    </source>
</reference>
<dbReference type="PANTHER" id="PTHR43280">
    <property type="entry name" value="ARAC-FAMILY TRANSCRIPTIONAL REGULATOR"/>
    <property type="match status" value="1"/>
</dbReference>
<keyword evidence="4" id="KW-1133">Transmembrane helix</keyword>
<keyword evidence="4" id="KW-0812">Transmembrane</keyword>
<dbReference type="Gene3D" id="1.10.10.60">
    <property type="entry name" value="Homeodomain-like"/>
    <property type="match status" value="2"/>
</dbReference>
<name>A0ABW5MTC8_9FLAO</name>
<gene>
    <name evidence="6" type="ORF">ACFSQJ_05685</name>
</gene>
<protein>
    <submittedName>
        <fullName evidence="6">Helix-turn-helix domain-containing protein</fullName>
    </submittedName>
</protein>
<dbReference type="InterPro" id="IPR020449">
    <property type="entry name" value="Tscrpt_reg_AraC-type_HTH"/>
</dbReference>
<dbReference type="SMART" id="SM00342">
    <property type="entry name" value="HTH_ARAC"/>
    <property type="match status" value="1"/>
</dbReference>
<dbReference type="Pfam" id="PF12833">
    <property type="entry name" value="HTH_18"/>
    <property type="match status" value="1"/>
</dbReference>
<keyword evidence="2" id="KW-0238">DNA-binding</keyword>
<dbReference type="RefSeq" id="WP_377765986.1">
    <property type="nucleotide sequence ID" value="NZ_JBHULB010000007.1"/>
</dbReference>
<evidence type="ECO:0000256" key="3">
    <source>
        <dbReference type="ARBA" id="ARBA00023163"/>
    </source>
</evidence>
<evidence type="ECO:0000259" key="5">
    <source>
        <dbReference type="PROSITE" id="PS01124"/>
    </source>
</evidence>
<keyword evidence="7" id="KW-1185">Reference proteome</keyword>
<evidence type="ECO:0000256" key="1">
    <source>
        <dbReference type="ARBA" id="ARBA00023015"/>
    </source>
</evidence>
<keyword evidence="4" id="KW-0472">Membrane</keyword>
<dbReference type="PROSITE" id="PS00041">
    <property type="entry name" value="HTH_ARAC_FAMILY_1"/>
    <property type="match status" value="1"/>
</dbReference>
<sequence length="537" mass="61599">MHRFLPLYFLFFGFIAIGQLPKSSGQKDSVAVSKANFYLKKLRTEYKNGDYQSHKLYSDSLYRLSKEKGLPKFQILGMVNQAVYYNNRAEHDKSIRLYRDALVLADSIPEDYRTKIIVLVNLGNVYTNIDSHKKAIATMHDVLDMLDKYEDNPKIRASAYNGLANNHEGLGEIEKSLGYHFKSKKLGEDIENESIVVTALSNISDAYIKRENYKEAIEHINTALLFEHAQKPTKQRAWLLLNLGIAEHGLGNNTKSIEVFKKTQELAASKGLPKIEMEAYKHMVDSYKENNDFKSMSLANEKFLALQNKILANRQSATKMDFEEDISAKNEIIKSKESVISGLLKNKNRLLLWSGAFASILAIVSLLFFVNHKRFKKEQALLQEQFISLRDSYQNQPEDSYSDYPESTKTRMAVYKNSSLTEEDFTKYKAQLLSYMAEQKPYLNNELSQSNLASQLNISSHHLSEVLNTGFDQNFYNFINSYRVLEAQRLMEKDEFKNSKILAIAFDSGFKSKTSFNRVFKAHTGTTPSEYKKNLTS</sequence>
<dbReference type="InterPro" id="IPR019734">
    <property type="entry name" value="TPR_rpt"/>
</dbReference>
<evidence type="ECO:0000256" key="4">
    <source>
        <dbReference type="SAM" id="Phobius"/>
    </source>
</evidence>
<dbReference type="Gene3D" id="1.25.40.10">
    <property type="entry name" value="Tetratricopeptide repeat domain"/>
    <property type="match status" value="2"/>
</dbReference>
<dbReference type="SUPFAM" id="SSF48452">
    <property type="entry name" value="TPR-like"/>
    <property type="match status" value="1"/>
</dbReference>
<feature type="domain" description="HTH araC/xylS-type" evidence="5">
    <location>
        <begin position="430"/>
        <end position="534"/>
    </location>
</feature>
<feature type="transmembrane region" description="Helical" evidence="4">
    <location>
        <begin position="350"/>
        <end position="370"/>
    </location>
</feature>
<dbReference type="InterPro" id="IPR009057">
    <property type="entry name" value="Homeodomain-like_sf"/>
</dbReference>
<dbReference type="SMART" id="SM00028">
    <property type="entry name" value="TPR"/>
    <property type="match status" value="5"/>
</dbReference>
<dbReference type="Proteomes" id="UP001597526">
    <property type="component" value="Unassembled WGS sequence"/>
</dbReference>
<accession>A0ABW5MTC8</accession>
<keyword evidence="1" id="KW-0805">Transcription regulation</keyword>
<dbReference type="InterPro" id="IPR011990">
    <property type="entry name" value="TPR-like_helical_dom_sf"/>
</dbReference>